<dbReference type="AlphaFoldDB" id="A0A0X8HVX3"/>
<feature type="chain" id="PRO_5007066978" evidence="7">
    <location>
        <begin position="21"/>
        <end position="200"/>
    </location>
</feature>
<protein>
    <submittedName>
        <fullName evidence="9">HHL294Wp</fullName>
    </submittedName>
</protein>
<dbReference type="Proteomes" id="UP000243052">
    <property type="component" value="Chromosome viii"/>
</dbReference>
<evidence type="ECO:0000256" key="3">
    <source>
        <dbReference type="ARBA" id="ARBA00022525"/>
    </source>
</evidence>
<reference evidence="9 10" key="1">
    <citation type="submission" date="2016-01" db="EMBL/GenBank/DDBJ databases">
        <title>Genome sequence of the yeast Holleya sinecauda.</title>
        <authorList>
            <person name="Dietrich F.S."/>
        </authorList>
    </citation>
    <scope>NUCLEOTIDE SEQUENCE [LARGE SCALE GENOMIC DNA]</scope>
    <source>
        <strain evidence="9 10">ATCC 58844</strain>
    </source>
</reference>
<dbReference type="InterPro" id="IPR051153">
    <property type="entry name" value="Yeast_CWMannoprotein_PIR"/>
</dbReference>
<keyword evidence="10" id="KW-1185">Reference proteome</keyword>
<dbReference type="PANTHER" id="PTHR47254:SF1">
    <property type="entry name" value="CELL WALL MANNOPROTEIN CIS3-RELATED"/>
    <property type="match status" value="1"/>
</dbReference>
<dbReference type="GeneID" id="28725829"/>
<evidence type="ECO:0000256" key="6">
    <source>
        <dbReference type="SAM" id="MobiDB-lite"/>
    </source>
</evidence>
<dbReference type="Pfam" id="PF22799">
    <property type="entry name" value="PIR1-like_C"/>
    <property type="match status" value="1"/>
</dbReference>
<accession>A0A0X8HVX3</accession>
<dbReference type="EMBL" id="CP014248">
    <property type="protein sequence ID" value="AMD22476.1"/>
    <property type="molecule type" value="Genomic_DNA"/>
</dbReference>
<keyword evidence="3" id="KW-0964">Secreted</keyword>
<feature type="domain" description="Cell wall mannoprotein PIR1-like C-terminal" evidence="8">
    <location>
        <begin position="108"/>
        <end position="181"/>
    </location>
</feature>
<feature type="signal peptide" evidence="7">
    <location>
        <begin position="1"/>
        <end position="20"/>
    </location>
</feature>
<dbReference type="PANTHER" id="PTHR47254">
    <property type="entry name" value="CELL WALL MANNOPROTEIN CIS3-RELATED"/>
    <property type="match status" value="1"/>
</dbReference>
<evidence type="ECO:0000256" key="2">
    <source>
        <dbReference type="ARBA" id="ARBA00022512"/>
    </source>
</evidence>
<dbReference type="InterPro" id="IPR054508">
    <property type="entry name" value="PIR1-like_C"/>
</dbReference>
<evidence type="ECO:0000256" key="4">
    <source>
        <dbReference type="ARBA" id="ARBA00022729"/>
    </source>
</evidence>
<organism evidence="9 10">
    <name type="scientific">Eremothecium sinecaudum</name>
    <dbReference type="NCBI Taxonomy" id="45286"/>
    <lineage>
        <taxon>Eukaryota</taxon>
        <taxon>Fungi</taxon>
        <taxon>Dikarya</taxon>
        <taxon>Ascomycota</taxon>
        <taxon>Saccharomycotina</taxon>
        <taxon>Saccharomycetes</taxon>
        <taxon>Saccharomycetales</taxon>
        <taxon>Saccharomycetaceae</taxon>
        <taxon>Eremothecium</taxon>
    </lineage>
</organism>
<evidence type="ECO:0000313" key="9">
    <source>
        <dbReference type="EMBL" id="AMD22476.1"/>
    </source>
</evidence>
<comment type="similarity">
    <text evidence="5">Belongs to the PIR protein family.</text>
</comment>
<evidence type="ECO:0000256" key="1">
    <source>
        <dbReference type="ARBA" id="ARBA00004191"/>
    </source>
</evidence>
<keyword evidence="2" id="KW-0134">Cell wall</keyword>
<evidence type="ECO:0000256" key="5">
    <source>
        <dbReference type="ARBA" id="ARBA00038219"/>
    </source>
</evidence>
<feature type="region of interest" description="Disordered" evidence="6">
    <location>
        <begin position="60"/>
        <end position="82"/>
    </location>
</feature>
<proteinExistence type="inferred from homology"/>
<sequence length="200" mass="21230">MQFRIATFAALLAATGLVSADEDWTKLAPNSTYAGGYITYESTFGISVIPLAEENAKKFEHDGQTGSTDGAAPSPGSSPVNAEETHLHLDSVACKTGSALELNLTDSILRDAHGRIGSIVANRQFQFDGPPPQAGTIYANGWSLTPEGNLALGDSDVFFQCLSGNFYNLYDQYIAPQCSPIHLKAVELIYCPPAVQGAQA</sequence>
<dbReference type="OrthoDB" id="5415592at2759"/>
<dbReference type="GO" id="GO:0031505">
    <property type="term" value="P:fungal-type cell wall organization"/>
    <property type="evidence" value="ECO:0007669"/>
    <property type="project" value="TreeGrafter"/>
</dbReference>
<name>A0A0X8HVX3_9SACH</name>
<dbReference type="GO" id="GO:0005199">
    <property type="term" value="F:structural constituent of cell wall"/>
    <property type="evidence" value="ECO:0007669"/>
    <property type="project" value="TreeGrafter"/>
</dbReference>
<evidence type="ECO:0000259" key="8">
    <source>
        <dbReference type="Pfam" id="PF22799"/>
    </source>
</evidence>
<keyword evidence="4 7" id="KW-0732">Signal</keyword>
<gene>
    <name evidence="9" type="ORF">AW171_hschr84518</name>
</gene>
<evidence type="ECO:0000313" key="10">
    <source>
        <dbReference type="Proteomes" id="UP000243052"/>
    </source>
</evidence>
<comment type="subcellular location">
    <subcellularLocation>
        <location evidence="1">Secreted</location>
        <location evidence="1">Cell wall</location>
    </subcellularLocation>
</comment>
<dbReference type="RefSeq" id="XP_017989472.1">
    <property type="nucleotide sequence ID" value="XM_018134256.1"/>
</dbReference>
<evidence type="ECO:0000256" key="7">
    <source>
        <dbReference type="SAM" id="SignalP"/>
    </source>
</evidence>
<dbReference type="GO" id="GO:0009277">
    <property type="term" value="C:fungal-type cell wall"/>
    <property type="evidence" value="ECO:0007669"/>
    <property type="project" value="TreeGrafter"/>
</dbReference>